<sequence length="1854" mass="200294">MRYLSSKPLPVLSRSASASKNRKRSIGPATTTSTSRYRGSNLQLNKPLPPIPNAVNPCIGGFPLSSKECVGGLFAPQDDYHEARSSMVDSVEISSSCRENKQELYASLLQQSGGSKEAIDAAMVGEAATAMVRGGKQDLFSDGAPWVDESESKEGLIGADVLGKPSTMSMPKSELLSPSSDDPLGVDKEEIYVQVDKSTRPFVVEVGSSPSETSTTKDPLLTSPNTNNNKNTSPTSIAALSLKRLESFRFPLRKSPIEKSSMARPRFHHHHHHNHSRNHSLPYNTATATYAHHLSKAAFDSLHQPLTTSDLVRPGHSPTLQFSTTLSADSATMAIASTSTLSGNTKSGQTLLDTNGALFLPTAPPGSKDFGSNDISQQHVSGSVLKKNRQQAGQQRLLRRSESCSKISHHSPSLSFNSSKTALLSLQARRVNKPDAKVHLLPEILTTATTTITSAPGPAVSVPLREADLRLEVGEDDGLLSGLETPVATAVLFDTSRTASTPSSIMPCETPLLTIAPKAVTKLTATASLTSAAVESPQDNTDYQLRVSEQDRIVIDNILTELSTPKDFPSETKIIIDVDAGEKSQTTVPAPGDDSQLVHGTDSLSTAPVVVFESMSEETPQPTTETTLSTTLTAFKIESVPVIDAGEIKRFVKRSHALQELEATEQSYVNDLDVLVHIQANKASETDQEKRAPLTVYRSLEVAFQVLSRDHRLYSQFCELRMRTVNEINRTVGQSTMTGMQKESKELMAQQGRPKSRTDLKDHLIKPIQRICRYPLLLKEILRLTSSDDPEYEFIDRAHECMRALAQQMDETQRTVERKLLTEQFLKKLPEMNYPRKTGISNAPLHSATSLTHSHSTDNHHNQHNHLRQSSGNAIHSLSLSTHGPSEELFEGGAFGEGILPGTLSKTYAGTLGSIVLAGALEYVIMPDMPIRLRYYGCFLFESMLIIVKAKKMSLYEPRQWLPLRLCELYETTRLDGYTRYGWRIMYDQYRIDFGASCEAERQAWMTALQTHIQAAKLAHARLPRDITILETVVSSLPWNMARPSVLQSSGSMGSLIAPGSESSRLVQVYHQPPSPTPSPWSTCSSAIPSPLMPPPPMATSSTSSTMMMAMSFMTHTSEPEKWNDRGTPGVSLDAYAQYYEQHIHPHSYEPASADLYDSSRDALKRHVSVESIGDPPRGYGMAGNRAGNTPSGSTAFNSNQQEQGFSPLNRSLSQPRKRPSNESNPLSARKSESAASGHLLFPSTPFPWMVPDPRPRSHSFDVTRVFTSSHSGIKPNQRNLVQSMFKDVSTENIWTTTTSHYHHSQPSPQPVPSVNNNSSLSPMASRAGRYSAPLPFSYFSGNNSSTSPSNANGGSSSLPPPTSPNVITGMMAISGFTSGHSMSPAGGAGEGDATSILTPTLQSAGSSCSSLTSRLLRRKDSGNSAKVSPNHPAPASSEKIEWDSRKSSATTTFGATLSLNFRKNSDPNTVYNTHSAHDQEERHCHRLSIPDPVTLIFNNSNDHTTAGGATSLTRDGGGSIYQRISVKARAQLIEKKAAHGMTASFLSAPSLTTESRNNNNNTSSESLATSLLGVDVENDCEFLNSLSSAAGEAARSRRGNGSSERMQRRSLGAALAMTSIDGASSSHPAPSSITSSEIITSASTEGLRPSDSTQSLPVYLASNSSSTHSLAHTAAVDSTAHKDNAVDKILMAVGRLTYKRSAGDERHCSSSPNKIHHLQYQGYAPASNQSDGRFVGEGVNVSGGRADAAGAPGPLRRFSIHASESSSLTKVPHTGEASSPTADEGKATPATGRNHYRTVSESTVHTVDSGTSIMSIRAIPHHDHHHRGILGEMTPSSPSSVPRLMLTPSGSTR</sequence>
<evidence type="ECO:0000259" key="3">
    <source>
        <dbReference type="PROSITE" id="PS50010"/>
    </source>
</evidence>
<evidence type="ECO:0000313" key="4">
    <source>
        <dbReference type="EMBL" id="KAG0306748.1"/>
    </source>
</evidence>
<dbReference type="SMART" id="SM00233">
    <property type="entry name" value="PH"/>
    <property type="match status" value="1"/>
</dbReference>
<feature type="region of interest" description="Disordered" evidence="1">
    <location>
        <begin position="1299"/>
        <end position="1327"/>
    </location>
</feature>
<dbReference type="PROSITE" id="PS50010">
    <property type="entry name" value="DH_2"/>
    <property type="match status" value="1"/>
</dbReference>
<feature type="compositionally biased region" description="Polar residues" evidence="1">
    <location>
        <begin position="1344"/>
        <end position="1355"/>
    </location>
</feature>
<feature type="region of interest" description="Disordered" evidence="1">
    <location>
        <begin position="161"/>
        <end position="185"/>
    </location>
</feature>
<feature type="compositionally biased region" description="Low complexity" evidence="1">
    <location>
        <begin position="219"/>
        <end position="235"/>
    </location>
</feature>
<dbReference type="Proteomes" id="UP000823405">
    <property type="component" value="Unassembled WGS sequence"/>
</dbReference>
<feature type="domain" description="DH" evidence="3">
    <location>
        <begin position="712"/>
        <end position="812"/>
    </location>
</feature>
<evidence type="ECO:0000313" key="5">
    <source>
        <dbReference type="Proteomes" id="UP000823405"/>
    </source>
</evidence>
<dbReference type="EMBL" id="JAAAIN010001117">
    <property type="protein sequence ID" value="KAG0306748.1"/>
    <property type="molecule type" value="Genomic_DNA"/>
</dbReference>
<proteinExistence type="predicted"/>
<evidence type="ECO:0000259" key="2">
    <source>
        <dbReference type="PROSITE" id="PS50003"/>
    </source>
</evidence>
<evidence type="ECO:0000256" key="1">
    <source>
        <dbReference type="SAM" id="MobiDB-lite"/>
    </source>
</evidence>
<name>A0A9P6QXX1_9FUNG</name>
<feature type="region of interest" description="Disordered" evidence="1">
    <location>
        <begin position="1827"/>
        <end position="1854"/>
    </location>
</feature>
<feature type="region of interest" description="Disordered" evidence="1">
    <location>
        <begin position="262"/>
        <end position="282"/>
    </location>
</feature>
<reference evidence="4" key="1">
    <citation type="journal article" date="2020" name="Fungal Divers.">
        <title>Resolving the Mortierellaceae phylogeny through synthesis of multi-gene phylogenetics and phylogenomics.</title>
        <authorList>
            <person name="Vandepol N."/>
            <person name="Liber J."/>
            <person name="Desiro A."/>
            <person name="Na H."/>
            <person name="Kennedy M."/>
            <person name="Barry K."/>
            <person name="Grigoriev I.V."/>
            <person name="Miller A.N."/>
            <person name="O'Donnell K."/>
            <person name="Stajich J.E."/>
            <person name="Bonito G."/>
        </authorList>
    </citation>
    <scope>NUCLEOTIDE SEQUENCE</scope>
    <source>
        <strain evidence="4">NVP60</strain>
    </source>
</reference>
<feature type="compositionally biased region" description="Polar residues" evidence="1">
    <location>
        <begin position="28"/>
        <end position="44"/>
    </location>
</feature>
<dbReference type="GO" id="GO:0005085">
    <property type="term" value="F:guanyl-nucleotide exchange factor activity"/>
    <property type="evidence" value="ECO:0007669"/>
    <property type="project" value="InterPro"/>
</dbReference>
<keyword evidence="5" id="KW-1185">Reference proteome</keyword>
<feature type="compositionally biased region" description="Basic residues" evidence="1">
    <location>
        <begin position="265"/>
        <end position="278"/>
    </location>
</feature>
<dbReference type="CDD" id="cd00821">
    <property type="entry name" value="PH"/>
    <property type="match status" value="1"/>
</dbReference>
<feature type="region of interest" description="Disordered" evidence="1">
    <location>
        <begin position="1"/>
        <end position="45"/>
    </location>
</feature>
<organism evidence="4 5">
    <name type="scientific">Linnemannia gamsii</name>
    <dbReference type="NCBI Taxonomy" id="64522"/>
    <lineage>
        <taxon>Eukaryota</taxon>
        <taxon>Fungi</taxon>
        <taxon>Fungi incertae sedis</taxon>
        <taxon>Mucoromycota</taxon>
        <taxon>Mortierellomycotina</taxon>
        <taxon>Mortierellomycetes</taxon>
        <taxon>Mortierellales</taxon>
        <taxon>Mortierellaceae</taxon>
        <taxon>Linnemannia</taxon>
    </lineage>
</organism>
<feature type="compositionally biased region" description="Low complexity" evidence="1">
    <location>
        <begin position="1590"/>
        <end position="1605"/>
    </location>
</feature>
<dbReference type="InterPro" id="IPR000219">
    <property type="entry name" value="DH_dom"/>
</dbReference>
<dbReference type="PANTHER" id="PTHR45818:SF3">
    <property type="entry name" value="PROTEIN VAV"/>
    <property type="match status" value="1"/>
</dbReference>
<dbReference type="InterPro" id="IPR035899">
    <property type="entry name" value="DBL_dom_sf"/>
</dbReference>
<gene>
    <name evidence="4" type="ORF">BGZ97_000628</name>
</gene>
<dbReference type="InterPro" id="IPR001849">
    <property type="entry name" value="PH_domain"/>
</dbReference>
<dbReference type="PANTHER" id="PTHR45818">
    <property type="entry name" value="PROTEIN VAV"/>
    <property type="match status" value="1"/>
</dbReference>
<comment type="caution">
    <text evidence="4">The sequence shown here is derived from an EMBL/GenBank/DDBJ whole genome shotgun (WGS) entry which is preliminary data.</text>
</comment>
<dbReference type="SMART" id="SM00325">
    <property type="entry name" value="RhoGEF"/>
    <property type="match status" value="1"/>
</dbReference>
<feature type="region of interest" description="Disordered" evidence="1">
    <location>
        <begin position="849"/>
        <end position="868"/>
    </location>
</feature>
<dbReference type="SUPFAM" id="SSF50729">
    <property type="entry name" value="PH domain-like"/>
    <property type="match status" value="1"/>
</dbReference>
<dbReference type="PROSITE" id="PS50003">
    <property type="entry name" value="PH_DOMAIN"/>
    <property type="match status" value="1"/>
</dbReference>
<dbReference type="GO" id="GO:0005737">
    <property type="term" value="C:cytoplasm"/>
    <property type="evidence" value="ECO:0007669"/>
    <property type="project" value="TreeGrafter"/>
</dbReference>
<feature type="domain" description="PH" evidence="2">
    <location>
        <begin position="914"/>
        <end position="1014"/>
    </location>
</feature>
<dbReference type="OrthoDB" id="1716625at2759"/>
<feature type="region of interest" description="Disordered" evidence="1">
    <location>
        <begin position="203"/>
        <end position="235"/>
    </location>
</feature>
<dbReference type="InterPro" id="IPR011993">
    <property type="entry name" value="PH-like_dom_sf"/>
</dbReference>
<feature type="non-terminal residue" evidence="4">
    <location>
        <position position="1854"/>
    </location>
</feature>
<feature type="region of interest" description="Disordered" evidence="1">
    <location>
        <begin position="1344"/>
        <end position="1369"/>
    </location>
</feature>
<dbReference type="Gene3D" id="2.30.29.30">
    <property type="entry name" value="Pleckstrin-homology domain (PH domain)/Phosphotyrosine-binding domain (PTB)"/>
    <property type="match status" value="1"/>
</dbReference>
<dbReference type="Pfam" id="PF00621">
    <property type="entry name" value="RhoGEF"/>
    <property type="match status" value="1"/>
</dbReference>
<dbReference type="Gene3D" id="1.20.900.10">
    <property type="entry name" value="Dbl homology (DH) domain"/>
    <property type="match status" value="1"/>
</dbReference>
<feature type="region of interest" description="Disordered" evidence="1">
    <location>
        <begin position="1590"/>
        <end position="1610"/>
    </location>
</feature>
<feature type="compositionally biased region" description="Low complexity" evidence="1">
    <location>
        <begin position="1402"/>
        <end position="1415"/>
    </location>
</feature>
<accession>A0A9P6QXX1</accession>
<feature type="region of interest" description="Disordered" evidence="1">
    <location>
        <begin position="1170"/>
        <end position="1245"/>
    </location>
</feature>
<evidence type="ECO:0008006" key="6">
    <source>
        <dbReference type="Google" id="ProtNLM"/>
    </source>
</evidence>
<dbReference type="SUPFAM" id="SSF48065">
    <property type="entry name" value="DBL homology domain (DH-domain)"/>
    <property type="match status" value="1"/>
</dbReference>
<feature type="compositionally biased region" description="Polar residues" evidence="1">
    <location>
        <begin position="1187"/>
        <end position="1215"/>
    </location>
</feature>
<feature type="compositionally biased region" description="Polar residues" evidence="1">
    <location>
        <begin position="208"/>
        <end position="217"/>
    </location>
</feature>
<feature type="region of interest" description="Disordered" evidence="1">
    <location>
        <begin position="1401"/>
        <end position="1448"/>
    </location>
</feature>
<feature type="compositionally biased region" description="Low complexity" evidence="1">
    <location>
        <begin position="1313"/>
        <end position="1323"/>
    </location>
</feature>
<protein>
    <recommendedName>
        <fullName evidence="6">DH domain-containing protein</fullName>
    </recommendedName>
</protein>
<feature type="region of interest" description="Disordered" evidence="1">
    <location>
        <begin position="368"/>
        <end position="390"/>
    </location>
</feature>
<feature type="region of interest" description="Disordered" evidence="1">
    <location>
        <begin position="1763"/>
        <end position="1802"/>
    </location>
</feature>